<accession>A0ABU0VPI1</accession>
<evidence type="ECO:0000313" key="2">
    <source>
        <dbReference type="Proteomes" id="UP001177872"/>
    </source>
</evidence>
<proteinExistence type="predicted"/>
<comment type="caution">
    <text evidence="1">The sequence shown here is derived from an EMBL/GenBank/DDBJ whole genome shotgun (WGS) entry which is preliminary data.</text>
</comment>
<evidence type="ECO:0008006" key="3">
    <source>
        <dbReference type="Google" id="ProtNLM"/>
    </source>
</evidence>
<dbReference type="EMBL" id="JAVCZN010000007">
    <property type="protein sequence ID" value="MDQ1862865.1"/>
    <property type="molecule type" value="Genomic_DNA"/>
</dbReference>
<gene>
    <name evidence="1" type="ORF">Q6237_17915</name>
</gene>
<dbReference type="RefSeq" id="WP_262943142.1">
    <property type="nucleotide sequence ID" value="NZ_JAIQCT010000033.1"/>
</dbReference>
<organism evidence="1 2">
    <name type="scientific">Serratia ureilytica</name>
    <dbReference type="NCBI Taxonomy" id="300181"/>
    <lineage>
        <taxon>Bacteria</taxon>
        <taxon>Pseudomonadati</taxon>
        <taxon>Pseudomonadota</taxon>
        <taxon>Gammaproteobacteria</taxon>
        <taxon>Enterobacterales</taxon>
        <taxon>Yersiniaceae</taxon>
        <taxon>Serratia</taxon>
    </lineage>
</organism>
<name>A0ABU0VPI1_9GAMM</name>
<protein>
    <recommendedName>
        <fullName evidence="3">Apea-like HEPN domain-containing protein</fullName>
    </recommendedName>
</protein>
<sequence length="328" mass="37774">MSSVISVYFLETKNTNMEMGEFFNFSWASYAGLRELWWQTRGLAVCFPTMSLEDITAKLMSGMTLPGGVDLNSLALEKEWVEHEKKFASNLIFNACTMLETWLEKICTYSIPKKQRNWVVKALQCPDLVIKPNADYKSYLDVVAYINSIKSTFMHAEFFPFIQRNKMNSWGRINSLLKAYTYFKSIRNNLVHSSGVVDATIINKLNELKSDISTNGGSLRRELILPSQIMGKPIDINMSDAISLYSIIKCMMFTYDAMLCTTNDSEKFLAERCRKAVEIKRHATYRIPSNTRKKERVLRKILNNAVLPTDINKMNFHQWLLSNNIVTN</sequence>
<keyword evidence="2" id="KW-1185">Reference proteome</keyword>
<dbReference type="Proteomes" id="UP001177872">
    <property type="component" value="Unassembled WGS sequence"/>
</dbReference>
<evidence type="ECO:0000313" key="1">
    <source>
        <dbReference type="EMBL" id="MDQ1862865.1"/>
    </source>
</evidence>
<reference evidence="1" key="1">
    <citation type="submission" date="2023-07" db="EMBL/GenBank/DDBJ databases">
        <title>In vitro acaricidal activity of Serratia ureilytica strains isolated from Mimosa pudica nodules againts the dust mite Tyrophagus putrescentiae.</title>
        <authorList>
            <person name="Wong-Villareal A."/>
            <person name="Cerqueda-Garcia D."/>
        </authorList>
    </citation>
    <scope>NUCLEOTIDE SEQUENCE</scope>
    <source>
        <strain evidence="1">UTS2</strain>
    </source>
</reference>